<accession>A0ACC6QTD9</accession>
<sequence>MSNNFRKPQRGTDPQKPRQTPRQKPQQKAAAFRGAQAARARRRRVLLGLGAVAAAMAIGVGVGTQLTGRTAEADETLASGSERPPAVPANTSGKDGVVVPYGDKNAKGTLTVYADMRCPYCAAVEKQLGAAVDELVADGTIKVEYRMAAFLDGALGGKGSHTALAALGAAANESPRKFYEYQHVLYANQPPEDEDSFASTAKLVDPAKKVPGLNSAAFNKAVKEKTYLPWAQRTGDRFHEYGVSGTPTFVVDGKQMTVLDDEGRPVSTKAFVEEVRNAIKGYHPARD</sequence>
<proteinExistence type="predicted"/>
<evidence type="ECO:0000313" key="2">
    <source>
        <dbReference type="Proteomes" id="UP001375539"/>
    </source>
</evidence>
<reference evidence="1" key="1">
    <citation type="submission" date="2024-03" db="EMBL/GenBank/DDBJ databases">
        <title>Novel Streptomyces species of biotechnological and ecological value are a feature of Machair soil.</title>
        <authorList>
            <person name="Prole J.R."/>
            <person name="Goodfellow M."/>
            <person name="Allenby N."/>
            <person name="Ward A.C."/>
        </authorList>
    </citation>
    <scope>NUCLEOTIDE SEQUENCE</scope>
    <source>
        <strain evidence="1">MS1.AVA.4</strain>
    </source>
</reference>
<comment type="caution">
    <text evidence="1">The sequence shown here is derived from an EMBL/GenBank/DDBJ whole genome shotgun (WGS) entry which is preliminary data.</text>
</comment>
<organism evidence="1 2">
    <name type="scientific">Streptomyces pratisoli</name>
    <dbReference type="NCBI Taxonomy" id="3139917"/>
    <lineage>
        <taxon>Bacteria</taxon>
        <taxon>Bacillati</taxon>
        <taxon>Actinomycetota</taxon>
        <taxon>Actinomycetes</taxon>
        <taxon>Kitasatosporales</taxon>
        <taxon>Streptomycetaceae</taxon>
        <taxon>Streptomyces</taxon>
    </lineage>
</organism>
<evidence type="ECO:0000313" key="1">
    <source>
        <dbReference type="EMBL" id="MEJ8661566.1"/>
    </source>
</evidence>
<dbReference type="EMBL" id="JBBKAI010000002">
    <property type="protein sequence ID" value="MEJ8661566.1"/>
    <property type="molecule type" value="Genomic_DNA"/>
</dbReference>
<name>A0ACC6QTD9_9ACTN</name>
<protein>
    <submittedName>
        <fullName evidence="1">Thioredoxin domain-containing protein</fullName>
    </submittedName>
</protein>
<dbReference type="Proteomes" id="UP001375539">
    <property type="component" value="Unassembled WGS sequence"/>
</dbReference>
<keyword evidence="2" id="KW-1185">Reference proteome</keyword>
<gene>
    <name evidence="1" type="ORF">WKI58_34515</name>
</gene>